<feature type="compositionally biased region" description="Basic and acidic residues" evidence="2">
    <location>
        <begin position="1679"/>
        <end position="1723"/>
    </location>
</feature>
<feature type="compositionally biased region" description="Basic and acidic residues" evidence="2">
    <location>
        <begin position="2338"/>
        <end position="2354"/>
    </location>
</feature>
<dbReference type="Bgee" id="ENSOCUG00000031373">
    <property type="expression patterns" value="Expressed in testis"/>
</dbReference>
<feature type="compositionally biased region" description="Basic residues" evidence="2">
    <location>
        <begin position="2311"/>
        <end position="2337"/>
    </location>
</feature>
<evidence type="ECO:0000256" key="1">
    <source>
        <dbReference type="PROSITE-ProRule" id="PRU00221"/>
    </source>
</evidence>
<feature type="region of interest" description="Disordered" evidence="2">
    <location>
        <begin position="1485"/>
        <end position="1554"/>
    </location>
</feature>
<feature type="region of interest" description="Disordered" evidence="2">
    <location>
        <begin position="1764"/>
        <end position="1845"/>
    </location>
</feature>
<feature type="region of interest" description="Disordered" evidence="2">
    <location>
        <begin position="2155"/>
        <end position="2189"/>
    </location>
</feature>
<feature type="compositionally biased region" description="Basic residues" evidence="2">
    <location>
        <begin position="2401"/>
        <end position="2431"/>
    </location>
</feature>
<dbReference type="STRING" id="9986.ENSOCUP00000031236"/>
<dbReference type="InParanoid" id="A0A5F9CCN2"/>
<dbReference type="Proteomes" id="UP000001811">
    <property type="component" value="Chromosome 5"/>
</dbReference>
<feature type="compositionally biased region" description="Basic and acidic residues" evidence="2">
    <location>
        <begin position="1593"/>
        <end position="1604"/>
    </location>
</feature>
<dbReference type="EMBL" id="AAGW02068250">
    <property type="status" value="NOT_ANNOTATED_CDS"/>
    <property type="molecule type" value="Genomic_DNA"/>
</dbReference>
<feature type="region of interest" description="Disordered" evidence="2">
    <location>
        <begin position="1590"/>
        <end position="1655"/>
    </location>
</feature>
<feature type="region of interest" description="Disordered" evidence="2">
    <location>
        <begin position="1109"/>
        <end position="1133"/>
    </location>
</feature>
<feature type="compositionally biased region" description="Basic and acidic residues" evidence="2">
    <location>
        <begin position="1806"/>
        <end position="1815"/>
    </location>
</feature>
<dbReference type="InterPro" id="IPR001680">
    <property type="entry name" value="WD40_rpt"/>
</dbReference>
<feature type="region of interest" description="Disordered" evidence="2">
    <location>
        <begin position="1296"/>
        <end position="1332"/>
    </location>
</feature>
<feature type="compositionally biased region" description="Basic and acidic residues" evidence="2">
    <location>
        <begin position="1730"/>
        <end position="1741"/>
    </location>
</feature>
<keyword evidence="1" id="KW-0853">WD repeat</keyword>
<evidence type="ECO:0000313" key="3">
    <source>
        <dbReference type="Ensembl" id="ENSOCUP00000031236.1"/>
    </source>
</evidence>
<name>A0A5F9CCN2_RABIT</name>
<feature type="compositionally biased region" description="Acidic residues" evidence="2">
    <location>
        <begin position="2355"/>
        <end position="2368"/>
    </location>
</feature>
<feature type="compositionally biased region" description="Basic and acidic residues" evidence="2">
    <location>
        <begin position="1823"/>
        <end position="1845"/>
    </location>
</feature>
<reference evidence="3" key="2">
    <citation type="submission" date="2025-08" db="UniProtKB">
        <authorList>
            <consortium name="Ensembl"/>
        </authorList>
    </citation>
    <scope>IDENTIFICATION</scope>
    <source>
        <strain evidence="3">Thorbecke</strain>
    </source>
</reference>
<dbReference type="SMART" id="SM00320">
    <property type="entry name" value="WD40"/>
    <property type="match status" value="2"/>
</dbReference>
<reference evidence="3 4" key="1">
    <citation type="journal article" date="2011" name="Nature">
        <title>A high-resolution map of human evolutionary constraint using 29 mammals.</title>
        <authorList>
            <person name="Lindblad-Toh K."/>
            <person name="Garber M."/>
            <person name="Zuk O."/>
            <person name="Lin M.F."/>
            <person name="Parker B.J."/>
            <person name="Washietl S."/>
            <person name="Kheradpour P."/>
            <person name="Ernst J."/>
            <person name="Jordan G."/>
            <person name="Mauceli E."/>
            <person name="Ward L.D."/>
            <person name="Lowe C.B."/>
            <person name="Holloway A.K."/>
            <person name="Clamp M."/>
            <person name="Gnerre S."/>
            <person name="Alfoldi J."/>
            <person name="Beal K."/>
            <person name="Chang J."/>
            <person name="Clawson H."/>
            <person name="Cuff J."/>
            <person name="Di Palma F."/>
            <person name="Fitzgerald S."/>
            <person name="Flicek P."/>
            <person name="Guttman M."/>
            <person name="Hubisz M.J."/>
            <person name="Jaffe D.B."/>
            <person name="Jungreis I."/>
            <person name="Kent W.J."/>
            <person name="Kostka D."/>
            <person name="Lara M."/>
            <person name="Martins A.L."/>
            <person name="Massingham T."/>
            <person name="Moltke I."/>
            <person name="Raney B.J."/>
            <person name="Rasmussen M.D."/>
            <person name="Robinson J."/>
            <person name="Stark A."/>
            <person name="Vilella A.J."/>
            <person name="Wen J."/>
            <person name="Xie X."/>
            <person name="Zody M.C."/>
            <person name="Baldwin J."/>
            <person name="Bloom T."/>
            <person name="Chin C.W."/>
            <person name="Heiman D."/>
            <person name="Nicol R."/>
            <person name="Nusbaum C."/>
            <person name="Young S."/>
            <person name="Wilkinson J."/>
            <person name="Worley K.C."/>
            <person name="Kovar C.L."/>
            <person name="Muzny D.M."/>
            <person name="Gibbs R.A."/>
            <person name="Cree A."/>
            <person name="Dihn H.H."/>
            <person name="Fowler G."/>
            <person name="Jhangiani S."/>
            <person name="Joshi V."/>
            <person name="Lee S."/>
            <person name="Lewis L.R."/>
            <person name="Nazareth L.V."/>
            <person name="Okwuonu G."/>
            <person name="Santibanez J."/>
            <person name="Warren W.C."/>
            <person name="Mardis E.R."/>
            <person name="Weinstock G.M."/>
            <person name="Wilson R.K."/>
            <person name="Delehaunty K."/>
            <person name="Dooling D."/>
            <person name="Fronik C."/>
            <person name="Fulton L."/>
            <person name="Fulton B."/>
            <person name="Graves T."/>
            <person name="Minx P."/>
            <person name="Sodergren E."/>
            <person name="Birney E."/>
            <person name="Margulies E.H."/>
            <person name="Herrero J."/>
            <person name="Green E.D."/>
            <person name="Haussler D."/>
            <person name="Siepel A."/>
            <person name="Goldman N."/>
            <person name="Pollard K.S."/>
            <person name="Pedersen J.S."/>
            <person name="Lander E.S."/>
            <person name="Kellis M."/>
        </authorList>
    </citation>
    <scope>NUCLEOTIDE SEQUENCE [LARGE SCALE GENOMIC DNA]</scope>
    <source>
        <strain evidence="3 4">Thorbecke inbred</strain>
    </source>
</reference>
<feature type="region of interest" description="Disordered" evidence="2">
    <location>
        <begin position="2289"/>
        <end position="2448"/>
    </location>
</feature>
<accession>A0A5F9CCN2</accession>
<dbReference type="Gene3D" id="2.130.10.10">
    <property type="entry name" value="YVTN repeat-like/Quinoprotein amine dehydrogenase"/>
    <property type="match status" value="2"/>
</dbReference>
<dbReference type="PROSITE" id="PS50082">
    <property type="entry name" value="WD_REPEATS_2"/>
    <property type="match status" value="1"/>
</dbReference>
<reference evidence="3" key="3">
    <citation type="submission" date="2025-09" db="UniProtKB">
        <authorList>
            <consortium name="Ensembl"/>
        </authorList>
    </citation>
    <scope>IDENTIFICATION</scope>
    <source>
        <strain evidence="3">Thorbecke</strain>
    </source>
</reference>
<keyword evidence="4" id="KW-1185">Reference proteome</keyword>
<evidence type="ECO:0000256" key="2">
    <source>
        <dbReference type="SAM" id="MobiDB-lite"/>
    </source>
</evidence>
<dbReference type="Ensembl" id="ENSOCUT00000043782.1">
    <property type="protein sequence ID" value="ENSOCUP00000031236.1"/>
    <property type="gene ID" value="ENSOCUG00000031373.1"/>
</dbReference>
<feature type="region of interest" description="Disordered" evidence="2">
    <location>
        <begin position="1859"/>
        <end position="1911"/>
    </location>
</feature>
<dbReference type="SUPFAM" id="SSF50998">
    <property type="entry name" value="Quinoprotein alcohol dehydrogenase-like"/>
    <property type="match status" value="1"/>
</dbReference>
<feature type="compositionally biased region" description="Basic and acidic residues" evidence="2">
    <location>
        <begin position="1539"/>
        <end position="1553"/>
    </location>
</feature>
<sequence>MYANSWKSTKISSSPQLIPEWKNMKLLIDGILKDIKIDEESKNDAVVLSDWPKILYQESHHPKNKPFVCFYSINVNYFVSLNWMEPYGNKVQAVLWMLKKGTEKKEVIEKTKFHVVAPMPPIEAMVHTGSYHTLIAYCGDMHLWVFGDHQQAFTSLGTVPCRFSISCLCYDSETKMLLSGTLGAIITWFILPSGRDLQMAQTVPITGHELVQSFSLTGPQDSLLALCENAVRVFTHQGQGQLKEVKKFTLVTSGTSITCCFTCVSQGTLYAGNRAGEIHAWGLERSNFLHSFQAHSSSVICVHSRPETYTLLTAGGEGVVREWNLASGSLLRQLSIYQDLRQLQFIDDTTLFCQSTSTFSLHRLPYFYNLFHVCGSAPQDMQRVCCGHNWTRILCATEDGLLRFLSPVTGDLLVITWPLLVMDKAVAWAYDSERQELFVATGNPEVLVFDATRSPCTAKYLVYTSGNSTDRVRCLAYGRSRLGKGLDGLMFCGHESGIVRILSHHRCARIEKTVHSGAVLTLSTLENPQENSLLCSYGKDDIIHLTKALLQEDKVILQPFSKIICVCPLKHVILLPGSVGAITETCCWCLWHYQDFPTSSESKQSPMFRETKCLHECDITSFDVCFSLELFVTRDIDGSVRIWDFHGRLVTELDSALRFGPLCFANNRGDLLLTFNQSIYVVSCLKLLPPAQLIHLGILNTVDEIQEVPKPFLPSFFFLFEKVLVPKFVYLGQGLQEFQGLEILINKRGIAFDNTVPHVVEEERRMSFVIQERPKRSCLEEMDINMCTLDPEHHRPPYVAPAQLQLAGWEGFNPYHIVRRFFSKRRPWPFTPDGYIPNSVIRACLWPKGTSVFLSFGIYSLYQDKDGDMTELGRVQALPPETLEGEEISLRKQKAKFKEWKRSSFDLESMTNQNWMGRNLSEGFIEDLIENILSLTIYCSVENYKKYFSVLAQIFTIYQIPSRLYTETAYQLLKDTTHSNPHIRELAWEMLERLGIMNDAFAIPLAMGLMDSEKNVRTKVLHLMTRVIGIQTKTMLIHLLKKPETLQKMQMEIIGDITLGQLLDIQASDIQCLLTQVEQQLNENLTLSYKDRLFSFDLSRENKLNTLDEEPLRPLSETQKISEQKKRKRRVQAKSRKLIKNDVRVVKKQKKIEFRKVTSVLVPSKDAVKQSLEQRVDSRPEQIDTQHVAPEPEPPQSTFIPVKSQIVAKKTEVVLKVKESTESLGVKEAMEVTETMEVTDQYSVEVESKDISKLDRREHVKELWKRAIKKGRIIAIMQQKEKKDLKDISEATTEEPMEEFIQVSEQEKYKRKKPGKSSRGLAGAPGRKGKLDTSSWRDDICYLVTSRITGSDPDVLRDLSKELVDLARVMLADRQPSWDLFQEICPLLEDSRSFSSKLDGRIVQEQPIMTETVVKGAIKDEGKVISREKGGTVLKTKKAKRVSFLEDHLILEKQKFKTEVRKPAKQEGKIVKEEKKLKRPEEKIMQGKKELTKDEKKLTHLEEKPASEEEILASLQKKLTTEEQKQVLEKRRLPRKERKPLGKGKEEIQKEGKPTLGWEKIMQVQEESIRTKEKRKLSWKEKKLHEEEELAREEEKLTWEKEELAREEEEVSWEEEELAKEEEEELSQGIEKRVGEKKKHIQEKEKPFEEEEEEIWTLEELSQDLLFKEEELLGEERKQALERGRLAEQENKLTQEEKKQSGKEEKEARKKEQIQEKREKQVDEQETQDQIERQTQKEKKEAKKNKQLALKRKKLDLVEDEKFEEVKRLSQKDKEPWKKSSKTREKERRAQKKEKTTVEKGPLAWGKEELGLEKEEPTEEIEEWSKEKEKQARRGKKQTLEEQRRAWEEEKLAQRLEKEAEKIKVHPRAKMKPIPEKEKMMEEADKRFPKEAKQDMKTEKQAKKEEELVRQDEKEVEKKTQWIREEEKITLQEEKLPQKKGIWSQRKEKWFKKEEKEAEQKSQWGWGKEKLSLDKFQEKKDDAKEKEKMILDKRMIPKYSELAKKKKHVTKKERAVAKEITVISKRRRTITQEEKEIMKKEDQLFQDQRKLAYDIKIKERDVTKGKKKLSKQEIMQARRKLDMEKELSSIEKEEPSSRGKNAKMKENQLLMILAGIVRELSTLPLKKTEITEEERSSIMRSETDGHRWEFFKGQKEMTEEEKEQVQKERELDDDRMATRERTLTEEESLEEDKRLLEEVQEKIIFNKIQIETILKEAKEQNLLDKQQLEELVKRIEENDPEKTQAKWLLENIREIFYEGLIEKEIEEDQVKKEKVEESPIEEEIKEERKYLKKKKKIVSPSEEGLEEMLAKKHKKKSLAQKRRKEKRLAEKKKRLGRKEKEEKERLTKDKGEHPSEEEESSMEEEEDGIILPKKESKKYLIKQKGKKISLREEELEEDLAKKHKKKSLAQKRKKEKRSPRKEKKLRRKKKERSSEERFCLSTLSREEG</sequence>
<feature type="compositionally biased region" description="Basic and acidic residues" evidence="2">
    <location>
        <begin position="1519"/>
        <end position="1531"/>
    </location>
</feature>
<dbReference type="GeneTree" id="ENSGT00530000063583"/>
<feature type="compositionally biased region" description="Basic and acidic residues" evidence="2">
    <location>
        <begin position="1173"/>
        <end position="1184"/>
    </location>
</feature>
<protein>
    <submittedName>
        <fullName evidence="3">Uncharacterized protein</fullName>
    </submittedName>
</protein>
<dbReference type="PANTHER" id="PTHR42968:SF28">
    <property type="entry name" value="WD REPEAT DOMAIN 87"/>
    <property type="match status" value="1"/>
</dbReference>
<feature type="region of interest" description="Disordered" evidence="2">
    <location>
        <begin position="1173"/>
        <end position="1198"/>
    </location>
</feature>
<feature type="region of interest" description="Disordered" evidence="2">
    <location>
        <begin position="2080"/>
        <end position="2101"/>
    </location>
</feature>
<dbReference type="InterPro" id="IPR011047">
    <property type="entry name" value="Quinoprotein_ADH-like_sf"/>
</dbReference>
<proteinExistence type="predicted"/>
<feature type="compositionally biased region" description="Basic and acidic residues" evidence="2">
    <location>
        <begin position="2080"/>
        <end position="2097"/>
    </location>
</feature>
<feature type="compositionally biased region" description="Basic residues" evidence="2">
    <location>
        <begin position="2379"/>
        <end position="2388"/>
    </location>
</feature>
<feature type="region of interest" description="Disordered" evidence="2">
    <location>
        <begin position="1679"/>
        <end position="1746"/>
    </location>
</feature>
<feature type="compositionally biased region" description="Basic and acidic residues" evidence="2">
    <location>
        <begin position="2432"/>
        <end position="2448"/>
    </location>
</feature>
<feature type="repeat" description="WD" evidence="1">
    <location>
        <begin position="292"/>
        <end position="333"/>
    </location>
</feature>
<organism evidence="3 4">
    <name type="scientific">Oryctolagus cuniculus</name>
    <name type="common">Rabbit</name>
    <dbReference type="NCBI Taxonomy" id="9986"/>
    <lineage>
        <taxon>Eukaryota</taxon>
        <taxon>Metazoa</taxon>
        <taxon>Chordata</taxon>
        <taxon>Craniata</taxon>
        <taxon>Vertebrata</taxon>
        <taxon>Euteleostomi</taxon>
        <taxon>Mammalia</taxon>
        <taxon>Eutheria</taxon>
        <taxon>Euarchontoglires</taxon>
        <taxon>Glires</taxon>
        <taxon>Lagomorpha</taxon>
        <taxon>Leporidae</taxon>
        <taxon>Oryctolagus</taxon>
    </lineage>
</organism>
<dbReference type="InterPro" id="IPR015943">
    <property type="entry name" value="WD40/YVTN_repeat-like_dom_sf"/>
</dbReference>
<feature type="compositionally biased region" description="Basic and acidic residues" evidence="2">
    <location>
        <begin position="1873"/>
        <end position="1911"/>
    </location>
</feature>
<feature type="compositionally biased region" description="Basic and acidic residues" evidence="2">
    <location>
        <begin position="1485"/>
        <end position="1507"/>
    </location>
</feature>
<feature type="compositionally biased region" description="Basic and acidic residues" evidence="2">
    <location>
        <begin position="1764"/>
        <end position="1798"/>
    </location>
</feature>
<dbReference type="PROSITE" id="PS50294">
    <property type="entry name" value="WD_REPEATS_REGION"/>
    <property type="match status" value="1"/>
</dbReference>
<dbReference type="PANTHER" id="PTHR42968">
    <property type="entry name" value="WD REPEAT-CONTAINING"/>
    <property type="match status" value="1"/>
</dbReference>
<dbReference type="SUPFAM" id="SSF50993">
    <property type="entry name" value="Peptidase/esterase 'gauge' domain"/>
    <property type="match status" value="1"/>
</dbReference>
<feature type="compositionally biased region" description="Acidic residues" evidence="2">
    <location>
        <begin position="1605"/>
        <end position="1626"/>
    </location>
</feature>
<evidence type="ECO:0000313" key="4">
    <source>
        <dbReference type="Proteomes" id="UP000001811"/>
    </source>
</evidence>
<feature type="compositionally biased region" description="Basic and acidic residues" evidence="2">
    <location>
        <begin position="2155"/>
        <end position="2184"/>
    </location>
</feature>